<organism evidence="2 3">
    <name type="scientific">Paracoccus albicereus</name>
    <dbReference type="NCBI Taxonomy" id="2922394"/>
    <lineage>
        <taxon>Bacteria</taxon>
        <taxon>Pseudomonadati</taxon>
        <taxon>Pseudomonadota</taxon>
        <taxon>Alphaproteobacteria</taxon>
        <taxon>Rhodobacterales</taxon>
        <taxon>Paracoccaceae</taxon>
        <taxon>Paracoccus</taxon>
    </lineage>
</organism>
<keyword evidence="3" id="KW-1185">Reference proteome</keyword>
<dbReference type="Proteomes" id="UP001203945">
    <property type="component" value="Unassembled WGS sequence"/>
</dbReference>
<evidence type="ECO:0000313" key="2">
    <source>
        <dbReference type="EMBL" id="MCQ0971539.1"/>
    </source>
</evidence>
<gene>
    <name evidence="2" type="ORF">MLD63_14025</name>
</gene>
<dbReference type="EMBL" id="JAKZEU010000005">
    <property type="protein sequence ID" value="MCQ0971539.1"/>
    <property type="molecule type" value="Genomic_DNA"/>
</dbReference>
<dbReference type="Pfam" id="PF14213">
    <property type="entry name" value="DUF4325"/>
    <property type="match status" value="1"/>
</dbReference>
<comment type="caution">
    <text evidence="2">The sequence shown here is derived from an EMBL/GenBank/DDBJ whole genome shotgun (WGS) entry which is preliminary data.</text>
</comment>
<name>A0ABT1MV40_9RHOB</name>
<reference evidence="2 3" key="1">
    <citation type="submission" date="2022-03" db="EMBL/GenBank/DDBJ databases">
        <authorList>
            <person name="He Y."/>
        </authorList>
    </citation>
    <scope>NUCLEOTIDE SEQUENCE [LARGE SCALE GENOMIC DNA]</scope>
    <source>
        <strain evidence="2 3">TK19116</strain>
    </source>
</reference>
<sequence length="115" mass="12642">MAEPMHLSIASEFSPFPAGRVESDGPFNGSKFRETLLLPMLKQALTNQTSVIVSLAGVMSFGSSFFEEAFGGAVRSLELPTHKARSLIKIDAGEAENERYQRLVEKHILKAAKKF</sequence>
<dbReference type="InterPro" id="IPR025474">
    <property type="entry name" value="DUF4325"/>
</dbReference>
<evidence type="ECO:0000313" key="3">
    <source>
        <dbReference type="Proteomes" id="UP001203945"/>
    </source>
</evidence>
<dbReference type="RefSeq" id="WP_255330549.1">
    <property type="nucleotide sequence ID" value="NZ_JAKZEU010000005.1"/>
</dbReference>
<protein>
    <submittedName>
        <fullName evidence="2">STAS-like domain-containing protein</fullName>
    </submittedName>
</protein>
<feature type="domain" description="DUF4325" evidence="1">
    <location>
        <begin position="29"/>
        <end position="79"/>
    </location>
</feature>
<proteinExistence type="predicted"/>
<accession>A0ABT1MV40</accession>
<evidence type="ECO:0000259" key="1">
    <source>
        <dbReference type="Pfam" id="PF14213"/>
    </source>
</evidence>